<gene>
    <name evidence="6" type="ORF">SM757_02110</name>
</gene>
<dbReference type="InterPro" id="IPR047057">
    <property type="entry name" value="MerR_fam"/>
</dbReference>
<protein>
    <submittedName>
        <fullName evidence="6">MerR family transcriptional regulator</fullName>
    </submittedName>
</protein>
<dbReference type="Pfam" id="PF13411">
    <property type="entry name" value="MerR_1"/>
    <property type="match status" value="1"/>
</dbReference>
<accession>A0ABU5IA01</accession>
<dbReference type="InterPro" id="IPR009061">
    <property type="entry name" value="DNA-bd_dom_put_sf"/>
</dbReference>
<evidence type="ECO:0000256" key="1">
    <source>
        <dbReference type="ARBA" id="ARBA00022491"/>
    </source>
</evidence>
<dbReference type="Gene3D" id="1.10.1660.10">
    <property type="match status" value="1"/>
</dbReference>
<proteinExistence type="predicted"/>
<keyword evidence="1" id="KW-0678">Repressor</keyword>
<evidence type="ECO:0000313" key="6">
    <source>
        <dbReference type="EMBL" id="MDZ5455360.1"/>
    </source>
</evidence>
<dbReference type="SMART" id="SM00422">
    <property type="entry name" value="HTH_MERR"/>
    <property type="match status" value="1"/>
</dbReference>
<evidence type="ECO:0000256" key="2">
    <source>
        <dbReference type="ARBA" id="ARBA00023015"/>
    </source>
</evidence>
<reference evidence="6 7" key="1">
    <citation type="submission" date="2023-11" db="EMBL/GenBank/DDBJ databases">
        <title>Draft genome of Azohydromonas lata strain H1 (DSM1123), a polyhydroxyalkanoate producer.</title>
        <authorList>
            <person name="Traversa D."/>
            <person name="D'Addabbo P."/>
            <person name="Pazzani C."/>
            <person name="Manzari C."/>
            <person name="Chiara M."/>
            <person name="Scrascia M."/>
        </authorList>
    </citation>
    <scope>NUCLEOTIDE SEQUENCE [LARGE SCALE GENOMIC DNA]</scope>
    <source>
        <strain evidence="6 7">H1</strain>
    </source>
</reference>
<dbReference type="EMBL" id="JAXOJX010000002">
    <property type="protein sequence ID" value="MDZ5455360.1"/>
    <property type="molecule type" value="Genomic_DNA"/>
</dbReference>
<keyword evidence="7" id="KW-1185">Reference proteome</keyword>
<sequence length="130" mass="14589">MYIGSLSQATGASPKAIRLYESMGLLYGVQRRGAYRIYSEQHVMQVQLIRHAQLLGFKLAELQPVLTCRDGGPDRDEVVGFLKQKQRALRQEIERLEQLDVHIGLVLEELAQCLSTPPVNPSQDCDLLAV</sequence>
<evidence type="ECO:0000256" key="4">
    <source>
        <dbReference type="ARBA" id="ARBA00023163"/>
    </source>
</evidence>
<keyword evidence="3" id="KW-0238">DNA-binding</keyword>
<dbReference type="InterPro" id="IPR000551">
    <property type="entry name" value="MerR-type_HTH_dom"/>
</dbReference>
<dbReference type="SUPFAM" id="SSF46955">
    <property type="entry name" value="Putative DNA-binding domain"/>
    <property type="match status" value="1"/>
</dbReference>
<organism evidence="6 7">
    <name type="scientific">Azohydromonas lata</name>
    <dbReference type="NCBI Taxonomy" id="45677"/>
    <lineage>
        <taxon>Bacteria</taxon>
        <taxon>Pseudomonadati</taxon>
        <taxon>Pseudomonadota</taxon>
        <taxon>Betaproteobacteria</taxon>
        <taxon>Burkholderiales</taxon>
        <taxon>Sphaerotilaceae</taxon>
        <taxon>Azohydromonas</taxon>
    </lineage>
</organism>
<dbReference type="PANTHER" id="PTHR30204">
    <property type="entry name" value="REDOX-CYCLING DRUG-SENSING TRANSCRIPTIONAL ACTIVATOR SOXR"/>
    <property type="match status" value="1"/>
</dbReference>
<keyword evidence="2" id="KW-0805">Transcription regulation</keyword>
<evidence type="ECO:0000313" key="7">
    <source>
        <dbReference type="Proteomes" id="UP001293718"/>
    </source>
</evidence>
<dbReference type="PANTHER" id="PTHR30204:SF69">
    <property type="entry name" value="MERR-FAMILY TRANSCRIPTIONAL REGULATOR"/>
    <property type="match status" value="1"/>
</dbReference>
<dbReference type="Proteomes" id="UP001293718">
    <property type="component" value="Unassembled WGS sequence"/>
</dbReference>
<feature type="domain" description="HTH merR-type" evidence="5">
    <location>
        <begin position="1"/>
        <end position="68"/>
    </location>
</feature>
<keyword evidence="4" id="KW-0804">Transcription</keyword>
<dbReference type="RefSeq" id="WP_322464217.1">
    <property type="nucleotide sequence ID" value="NZ_JAXOJX010000002.1"/>
</dbReference>
<evidence type="ECO:0000259" key="5">
    <source>
        <dbReference type="PROSITE" id="PS50937"/>
    </source>
</evidence>
<name>A0ABU5IA01_9BURK</name>
<evidence type="ECO:0000256" key="3">
    <source>
        <dbReference type="ARBA" id="ARBA00023125"/>
    </source>
</evidence>
<dbReference type="PROSITE" id="PS50937">
    <property type="entry name" value="HTH_MERR_2"/>
    <property type="match status" value="1"/>
</dbReference>
<comment type="caution">
    <text evidence="6">The sequence shown here is derived from an EMBL/GenBank/DDBJ whole genome shotgun (WGS) entry which is preliminary data.</text>
</comment>
<dbReference type="PRINTS" id="PR00040">
    <property type="entry name" value="HTHMERR"/>
</dbReference>